<dbReference type="PROSITE" id="PS50871">
    <property type="entry name" value="C1Q"/>
    <property type="match status" value="1"/>
</dbReference>
<feature type="signal peptide" evidence="6">
    <location>
        <begin position="1"/>
        <end position="19"/>
    </location>
</feature>
<feature type="compositionally biased region" description="Polar residues" evidence="5">
    <location>
        <begin position="28"/>
        <end position="47"/>
    </location>
</feature>
<evidence type="ECO:0000256" key="2">
    <source>
        <dbReference type="ARBA" id="ARBA00022525"/>
    </source>
</evidence>
<keyword evidence="4" id="KW-0175">Coiled coil</keyword>
<reference evidence="8" key="1">
    <citation type="submission" date="2020-10" db="EMBL/GenBank/DDBJ databases">
        <title>Chromosome-scale genome assembly of the Allis shad, Alosa alosa.</title>
        <authorList>
            <person name="Margot Z."/>
            <person name="Christophe K."/>
            <person name="Cabau C."/>
            <person name="Louis A."/>
            <person name="Berthelot C."/>
            <person name="Parey E."/>
            <person name="Roest Crollius H."/>
            <person name="Montfort J."/>
            <person name="Robinson-Rechavi M."/>
            <person name="Bucao C."/>
            <person name="Bouchez O."/>
            <person name="Gislard M."/>
            <person name="Lluch J."/>
            <person name="Milhes M."/>
            <person name="Lampietro C."/>
            <person name="Lopez Roques C."/>
            <person name="Donnadieu C."/>
            <person name="Braasch I."/>
            <person name="Desvignes T."/>
            <person name="Postlethwait J."/>
            <person name="Bobe J."/>
            <person name="Guiguen Y."/>
        </authorList>
    </citation>
    <scope>NUCLEOTIDE SEQUENCE</scope>
    <source>
        <strain evidence="8">M-15738</strain>
        <tissue evidence="8">Blood</tissue>
    </source>
</reference>
<evidence type="ECO:0000313" key="8">
    <source>
        <dbReference type="EMBL" id="KAG5268413.1"/>
    </source>
</evidence>
<evidence type="ECO:0000256" key="6">
    <source>
        <dbReference type="SAM" id="SignalP"/>
    </source>
</evidence>
<dbReference type="PANTHER" id="PTHR22923">
    <property type="entry name" value="CEREBELLIN-RELATED"/>
    <property type="match status" value="1"/>
</dbReference>
<comment type="caution">
    <text evidence="8">The sequence shown here is derived from an EMBL/GenBank/DDBJ whole genome shotgun (WGS) entry which is preliminary data.</text>
</comment>
<sequence>MKVTAVLFLLCCGSSGVNGDNNISENDISQDGLHNTNSNTIPRNQAQEDGAEATLSSSTKCTQTDVHAVLREMSALLADQRAELRHVVNDLEKLRTTFEEQAAQLNAMKAWSNTTETQVMALERENRGRKVAFSAAMSVQLNTGPFNRDYTLVYKHVFANIGNAYNPSTGIFRAPIRGVYQFDFKVYGSGSSSTPSGVILRRNGQHVLIAYGSQTQGNIHVSNGVCLLLEVGDVVYVQLYSGAWIYDNLNHYNTFSGHLLFLM</sequence>
<dbReference type="InterPro" id="IPR050822">
    <property type="entry name" value="Cerebellin_Synaptic_Org"/>
</dbReference>
<accession>A0AAV6FZY9</accession>
<comment type="subcellular location">
    <subcellularLocation>
        <location evidence="1">Secreted</location>
    </subcellularLocation>
</comment>
<evidence type="ECO:0000256" key="4">
    <source>
        <dbReference type="SAM" id="Coils"/>
    </source>
</evidence>
<dbReference type="InterPro" id="IPR001073">
    <property type="entry name" value="C1q_dom"/>
</dbReference>
<evidence type="ECO:0000313" key="9">
    <source>
        <dbReference type="Proteomes" id="UP000823561"/>
    </source>
</evidence>
<feature type="coiled-coil region" evidence="4">
    <location>
        <begin position="77"/>
        <end position="108"/>
    </location>
</feature>
<evidence type="ECO:0000259" key="7">
    <source>
        <dbReference type="PROSITE" id="PS50871"/>
    </source>
</evidence>
<evidence type="ECO:0000256" key="5">
    <source>
        <dbReference type="SAM" id="MobiDB-lite"/>
    </source>
</evidence>
<keyword evidence="2" id="KW-0964">Secreted</keyword>
<keyword evidence="3 6" id="KW-0732">Signal</keyword>
<dbReference type="Gene3D" id="2.60.120.40">
    <property type="match status" value="1"/>
</dbReference>
<dbReference type="EMBL" id="JADWDJ010000016">
    <property type="protein sequence ID" value="KAG5268413.1"/>
    <property type="molecule type" value="Genomic_DNA"/>
</dbReference>
<dbReference type="AlphaFoldDB" id="A0AAV6FZY9"/>
<proteinExistence type="predicted"/>
<evidence type="ECO:0000256" key="3">
    <source>
        <dbReference type="ARBA" id="ARBA00022729"/>
    </source>
</evidence>
<dbReference type="SUPFAM" id="SSF49842">
    <property type="entry name" value="TNF-like"/>
    <property type="match status" value="1"/>
</dbReference>
<feature type="chain" id="PRO_5043462090" description="C1q domain-containing protein" evidence="6">
    <location>
        <begin position="20"/>
        <end position="263"/>
    </location>
</feature>
<dbReference type="InterPro" id="IPR008983">
    <property type="entry name" value="Tumour_necrosis_fac-like_dom"/>
</dbReference>
<dbReference type="Proteomes" id="UP000823561">
    <property type="component" value="Chromosome 16"/>
</dbReference>
<gene>
    <name evidence="8" type="ORF">AALO_G00212330</name>
</gene>
<feature type="region of interest" description="Disordered" evidence="5">
    <location>
        <begin position="28"/>
        <end position="58"/>
    </location>
</feature>
<feature type="domain" description="C1q" evidence="7">
    <location>
        <begin position="126"/>
        <end position="263"/>
    </location>
</feature>
<keyword evidence="9" id="KW-1185">Reference proteome</keyword>
<dbReference type="PRINTS" id="PR00007">
    <property type="entry name" value="COMPLEMNTC1Q"/>
</dbReference>
<dbReference type="PANTHER" id="PTHR22923:SF102">
    <property type="entry name" value="CEREBELLIN 13-RELATED"/>
    <property type="match status" value="1"/>
</dbReference>
<dbReference type="Pfam" id="PF00386">
    <property type="entry name" value="C1q"/>
    <property type="match status" value="1"/>
</dbReference>
<organism evidence="8 9">
    <name type="scientific">Alosa alosa</name>
    <name type="common">allis shad</name>
    <dbReference type="NCBI Taxonomy" id="278164"/>
    <lineage>
        <taxon>Eukaryota</taxon>
        <taxon>Metazoa</taxon>
        <taxon>Chordata</taxon>
        <taxon>Craniata</taxon>
        <taxon>Vertebrata</taxon>
        <taxon>Euteleostomi</taxon>
        <taxon>Actinopterygii</taxon>
        <taxon>Neopterygii</taxon>
        <taxon>Teleostei</taxon>
        <taxon>Clupei</taxon>
        <taxon>Clupeiformes</taxon>
        <taxon>Clupeoidei</taxon>
        <taxon>Clupeidae</taxon>
        <taxon>Alosa</taxon>
    </lineage>
</organism>
<name>A0AAV6FZY9_9TELE</name>
<evidence type="ECO:0000256" key="1">
    <source>
        <dbReference type="ARBA" id="ARBA00004613"/>
    </source>
</evidence>
<protein>
    <recommendedName>
        <fullName evidence="7">C1q domain-containing protein</fullName>
    </recommendedName>
</protein>
<dbReference type="GO" id="GO:0005576">
    <property type="term" value="C:extracellular region"/>
    <property type="evidence" value="ECO:0007669"/>
    <property type="project" value="UniProtKB-SubCell"/>
</dbReference>
<dbReference type="SMART" id="SM00110">
    <property type="entry name" value="C1Q"/>
    <property type="match status" value="1"/>
</dbReference>